<evidence type="ECO:0000313" key="1">
    <source>
        <dbReference type="EMBL" id="MFD1187594.1"/>
    </source>
</evidence>
<accession>A0ABW3SRR7</accession>
<keyword evidence="2" id="KW-1185">Reference proteome</keyword>
<dbReference type="EMBL" id="JBHTLD010000156">
    <property type="protein sequence ID" value="MFD1187594.1"/>
    <property type="molecule type" value="Genomic_DNA"/>
</dbReference>
<name>A0ABW3SRR7_9BACT</name>
<dbReference type="RefSeq" id="WP_377529444.1">
    <property type="nucleotide sequence ID" value="NZ_JBHTLD010000156.1"/>
</dbReference>
<proteinExistence type="predicted"/>
<comment type="caution">
    <text evidence="1">The sequence shown here is derived from an EMBL/GenBank/DDBJ whole genome shotgun (WGS) entry which is preliminary data.</text>
</comment>
<organism evidence="1 2">
    <name type="scientific">Pontibacter rugosus</name>
    <dbReference type="NCBI Taxonomy" id="1745966"/>
    <lineage>
        <taxon>Bacteria</taxon>
        <taxon>Pseudomonadati</taxon>
        <taxon>Bacteroidota</taxon>
        <taxon>Cytophagia</taxon>
        <taxon>Cytophagales</taxon>
        <taxon>Hymenobacteraceae</taxon>
        <taxon>Pontibacter</taxon>
    </lineage>
</organism>
<protein>
    <submittedName>
        <fullName evidence="1">Uncharacterized protein</fullName>
    </submittedName>
</protein>
<reference evidence="2" key="1">
    <citation type="journal article" date="2019" name="Int. J. Syst. Evol. Microbiol.">
        <title>The Global Catalogue of Microorganisms (GCM) 10K type strain sequencing project: providing services to taxonomists for standard genome sequencing and annotation.</title>
        <authorList>
            <consortium name="The Broad Institute Genomics Platform"/>
            <consortium name="The Broad Institute Genome Sequencing Center for Infectious Disease"/>
            <person name="Wu L."/>
            <person name="Ma J."/>
        </authorList>
    </citation>
    <scope>NUCLEOTIDE SEQUENCE [LARGE SCALE GENOMIC DNA]</scope>
    <source>
        <strain evidence="2">JCM 31319</strain>
    </source>
</reference>
<dbReference type="Proteomes" id="UP001597094">
    <property type="component" value="Unassembled WGS sequence"/>
</dbReference>
<gene>
    <name evidence="1" type="ORF">ACFQ2O_15360</name>
</gene>
<sequence>MNSNIYSSTIALVETCLGMVGLPAVVYNNVPPSEDEPAGYATIDGNMISHHVGSDAVSNGAGIFIGDYFVGITDNYESASNSLSDKPLSIV</sequence>
<evidence type="ECO:0000313" key="2">
    <source>
        <dbReference type="Proteomes" id="UP001597094"/>
    </source>
</evidence>